<reference evidence="2 3" key="2">
    <citation type="submission" date="2010-03" db="EMBL/GenBank/DDBJ databases">
        <authorList>
            <person name="Pajon A."/>
        </authorList>
    </citation>
    <scope>NUCLEOTIDE SEQUENCE [LARGE SCALE GENOMIC DNA]</scope>
    <source>
        <strain evidence="2 3">L2-14</strain>
    </source>
</reference>
<reference evidence="2 3" key="1">
    <citation type="submission" date="2010-03" db="EMBL/GenBank/DDBJ databases">
        <title>The genome sequence of Ruminococcus torques L2-14.</title>
        <authorList>
            <consortium name="metaHIT consortium -- http://www.metahit.eu/"/>
            <person name="Pajon A."/>
            <person name="Turner K."/>
            <person name="Parkhill J."/>
            <person name="Duncan S."/>
            <person name="Flint H."/>
        </authorList>
    </citation>
    <scope>NUCLEOTIDE SEQUENCE [LARGE SCALE GENOMIC DNA]</scope>
    <source>
        <strain evidence="2 3">L2-14</strain>
    </source>
</reference>
<name>D4M024_9FIRM</name>
<accession>D4M024</accession>
<organism evidence="2 3">
    <name type="scientific">[Ruminococcus] torques L2-14</name>
    <dbReference type="NCBI Taxonomy" id="657313"/>
    <lineage>
        <taxon>Bacteria</taxon>
        <taxon>Bacillati</taxon>
        <taxon>Bacillota</taxon>
        <taxon>Clostridia</taxon>
        <taxon>Lachnospirales</taxon>
        <taxon>Lachnospiraceae</taxon>
        <taxon>Mediterraneibacter</taxon>
    </lineage>
</organism>
<proteinExistence type="predicted"/>
<dbReference type="Proteomes" id="UP000008956">
    <property type="component" value="Chromosome"/>
</dbReference>
<gene>
    <name evidence="2" type="ORF">RTO_29710</name>
</gene>
<dbReference type="AlphaFoldDB" id="D4M024"/>
<dbReference type="EMBL" id="FP929055">
    <property type="protein sequence ID" value="CBL27384.1"/>
    <property type="molecule type" value="Genomic_DNA"/>
</dbReference>
<evidence type="ECO:0000256" key="1">
    <source>
        <dbReference type="SAM" id="MobiDB-lite"/>
    </source>
</evidence>
<feature type="compositionally biased region" description="Basic and acidic residues" evidence="1">
    <location>
        <begin position="1"/>
        <end position="10"/>
    </location>
</feature>
<evidence type="ECO:0000313" key="3">
    <source>
        <dbReference type="Proteomes" id="UP000008956"/>
    </source>
</evidence>
<feature type="region of interest" description="Disordered" evidence="1">
    <location>
        <begin position="1"/>
        <end position="25"/>
    </location>
</feature>
<protein>
    <submittedName>
        <fullName evidence="2">Uncharacterized protein</fullName>
    </submittedName>
</protein>
<dbReference type="HOGENOM" id="CLU_3419189_0_0_9"/>
<sequence>MRRKAADNERTYYPFTVEKNRHEKT</sequence>
<dbReference type="KEGG" id="rto:RTO_29710"/>
<evidence type="ECO:0000313" key="2">
    <source>
        <dbReference type="EMBL" id="CBL27384.1"/>
    </source>
</evidence>